<dbReference type="Gene3D" id="1.10.150.240">
    <property type="entry name" value="Putative phosphatase, domain 2"/>
    <property type="match status" value="1"/>
</dbReference>
<dbReference type="Pfam" id="PF13419">
    <property type="entry name" value="HAD_2"/>
    <property type="match status" value="1"/>
</dbReference>
<dbReference type="KEGG" id="apo:Arcpr_1183"/>
<proteinExistence type="inferred from homology"/>
<evidence type="ECO:0000256" key="1">
    <source>
        <dbReference type="ARBA" id="ARBA00007958"/>
    </source>
</evidence>
<evidence type="ECO:0000313" key="3">
    <source>
        <dbReference type="Proteomes" id="UP000001901"/>
    </source>
</evidence>
<dbReference type="InterPro" id="IPR041492">
    <property type="entry name" value="HAD_2"/>
</dbReference>
<dbReference type="GO" id="GO:0008967">
    <property type="term" value="F:phosphoglycolate phosphatase activity"/>
    <property type="evidence" value="ECO:0007669"/>
    <property type="project" value="TreeGrafter"/>
</dbReference>
<organism evidence="2 3">
    <name type="scientific">Archaeoglobus profundus (strain DSM 5631 / JCM 9629 / NBRC 100127 / Av18)</name>
    <dbReference type="NCBI Taxonomy" id="572546"/>
    <lineage>
        <taxon>Archaea</taxon>
        <taxon>Methanobacteriati</taxon>
        <taxon>Methanobacteriota</taxon>
        <taxon>Archaeoglobi</taxon>
        <taxon>Archaeoglobales</taxon>
        <taxon>Archaeoglobaceae</taxon>
        <taxon>Archaeoglobus</taxon>
    </lineage>
</organism>
<dbReference type="PANTHER" id="PTHR43434">
    <property type="entry name" value="PHOSPHOGLYCOLATE PHOSPHATASE"/>
    <property type="match status" value="1"/>
</dbReference>
<sequence length="201" mass="22819">MSVNFAVLWDLDGTLIDTTDLHVYAFIEALREMGYNANEEHAKAFRQRIGKRFVDIIKEIFPAMREVEIERLKNIRRRIVLSRVDLIKPLPPSRLLPIVSSVCPTALITSSNRQFTENILNHFKWRSYFDVVITGDDVKHGKPNPEPVLLTLKKLGVSRGVLIGDTEYDRLCAVNAGIMFLPADKADDVLKILSSLDLRSS</sequence>
<dbReference type="SFLD" id="SFLDG01129">
    <property type="entry name" value="C1.5:_HAD__Beta-PGM__Phosphata"/>
    <property type="match status" value="1"/>
</dbReference>
<dbReference type="SUPFAM" id="SSF56784">
    <property type="entry name" value="HAD-like"/>
    <property type="match status" value="1"/>
</dbReference>
<dbReference type="GO" id="GO:0006281">
    <property type="term" value="P:DNA repair"/>
    <property type="evidence" value="ECO:0007669"/>
    <property type="project" value="TreeGrafter"/>
</dbReference>
<dbReference type="InterPro" id="IPR023198">
    <property type="entry name" value="PGP-like_dom2"/>
</dbReference>
<keyword evidence="3" id="KW-1185">Reference proteome</keyword>
<dbReference type="eggNOG" id="arCOG02293">
    <property type="taxonomic scope" value="Archaea"/>
</dbReference>
<dbReference type="PaxDb" id="572546-Arcpr_1183"/>
<gene>
    <name evidence="2" type="ordered locus">Arcpr_1183</name>
</gene>
<keyword evidence="2" id="KW-0378">Hydrolase</keyword>
<dbReference type="SFLD" id="SFLDS00003">
    <property type="entry name" value="Haloacid_Dehalogenase"/>
    <property type="match status" value="1"/>
</dbReference>
<evidence type="ECO:0000313" key="2">
    <source>
        <dbReference type="EMBL" id="ADB58235.1"/>
    </source>
</evidence>
<dbReference type="AlphaFoldDB" id="D2RDP1"/>
<dbReference type="HOGENOM" id="CLU_045011_19_3_2"/>
<dbReference type="PANTHER" id="PTHR43434:SF1">
    <property type="entry name" value="PHOSPHOGLYCOLATE PHOSPHATASE"/>
    <property type="match status" value="1"/>
</dbReference>
<dbReference type="STRING" id="572546.Arcpr_1183"/>
<dbReference type="EMBL" id="CP001857">
    <property type="protein sequence ID" value="ADB58235.1"/>
    <property type="molecule type" value="Genomic_DNA"/>
</dbReference>
<reference evidence="2 3" key="1">
    <citation type="journal article" date="2010" name="Stand. Genomic Sci.">
        <title>Complete genome sequence of Archaeoglobus profundus type strain (AV18).</title>
        <authorList>
            <person name="von Jan M."/>
            <person name="Lapidus A."/>
            <person name="Del Rio T.G."/>
            <person name="Copeland A."/>
            <person name="Tice H."/>
            <person name="Cheng J.F."/>
            <person name="Lucas S."/>
            <person name="Chen F."/>
            <person name="Nolan M."/>
            <person name="Goodwin L."/>
            <person name="Han C."/>
            <person name="Pitluck S."/>
            <person name="Liolios K."/>
            <person name="Ivanova N."/>
            <person name="Mavromatis K."/>
            <person name="Ovchinnikova G."/>
            <person name="Chertkov O."/>
            <person name="Pati A."/>
            <person name="Chen A."/>
            <person name="Palaniappan K."/>
            <person name="Land M."/>
            <person name="Hauser L."/>
            <person name="Chang Y.J."/>
            <person name="Jeffries C.D."/>
            <person name="Saunders E."/>
            <person name="Brettin T."/>
            <person name="Detter J.C."/>
            <person name="Chain P."/>
            <person name="Eichinger K."/>
            <person name="Huber H."/>
            <person name="Spring S."/>
            <person name="Rohde M."/>
            <person name="Goker M."/>
            <person name="Wirth R."/>
            <person name="Woyke T."/>
            <person name="Bristow J."/>
            <person name="Eisen J.A."/>
            <person name="Markowitz V."/>
            <person name="Hugenholtz P."/>
            <person name="Kyrpides N.C."/>
            <person name="Klenk H.P."/>
        </authorList>
    </citation>
    <scope>NUCLEOTIDE SEQUENCE [LARGE SCALE GENOMIC DNA]</scope>
    <source>
        <strain evidence="3">DSM 5631 / JCM 9629 / NBRC 100127 / Av18</strain>
    </source>
</reference>
<protein>
    <submittedName>
        <fullName evidence="2">HAD-superfamily hydrolase, subfamily IA, variant 1</fullName>
    </submittedName>
</protein>
<dbReference type="InterPro" id="IPR023214">
    <property type="entry name" value="HAD_sf"/>
</dbReference>
<dbReference type="NCBIfam" id="TIGR01549">
    <property type="entry name" value="HAD-SF-IA-v1"/>
    <property type="match status" value="1"/>
</dbReference>
<name>D2RDP1_ARCPA</name>
<dbReference type="InterPro" id="IPR050155">
    <property type="entry name" value="HAD-like_hydrolase_sf"/>
</dbReference>
<comment type="similarity">
    <text evidence="1">Belongs to the HAD-like hydrolase superfamily.</text>
</comment>
<dbReference type="Proteomes" id="UP000001901">
    <property type="component" value="Chromosome"/>
</dbReference>
<dbReference type="InterPro" id="IPR006439">
    <property type="entry name" value="HAD-SF_hydro_IA"/>
</dbReference>
<dbReference type="InterPro" id="IPR036412">
    <property type="entry name" value="HAD-like_sf"/>
</dbReference>
<accession>D2RDP1</accession>
<dbReference type="Gene3D" id="3.40.50.1000">
    <property type="entry name" value="HAD superfamily/HAD-like"/>
    <property type="match status" value="1"/>
</dbReference>